<dbReference type="AlphaFoldDB" id="A0A2T2ZY11"/>
<sequence length="82" mass="9260">MMTMTLMMTTMMILMDNSRSQGVHGVEYGELSCTMSTKCCKYLLVGFREKTKRPSINLESFGLKDFLRCEVMVTEAGSNCVI</sequence>
<proteinExistence type="predicted"/>
<reference evidence="2 3" key="1">
    <citation type="journal article" date="2018" name="Mycol. Prog.">
        <title>Coniella lustricola, a new species from submerged detritus.</title>
        <authorList>
            <person name="Raudabaugh D.B."/>
            <person name="Iturriaga T."/>
            <person name="Carver A."/>
            <person name="Mondo S."/>
            <person name="Pangilinan J."/>
            <person name="Lipzen A."/>
            <person name="He G."/>
            <person name="Amirebrahimi M."/>
            <person name="Grigoriev I.V."/>
            <person name="Miller A.N."/>
        </authorList>
    </citation>
    <scope>NUCLEOTIDE SEQUENCE [LARGE SCALE GENOMIC DNA]</scope>
    <source>
        <strain evidence="2 3">B22-T-1</strain>
    </source>
</reference>
<name>A0A2T2ZY11_9PEZI</name>
<dbReference type="EMBL" id="KZ678572">
    <property type="protein sequence ID" value="PSR79307.1"/>
    <property type="molecule type" value="Genomic_DNA"/>
</dbReference>
<dbReference type="InParanoid" id="A0A2T2ZY11"/>
<organism evidence="2 3">
    <name type="scientific">Coniella lustricola</name>
    <dbReference type="NCBI Taxonomy" id="2025994"/>
    <lineage>
        <taxon>Eukaryota</taxon>
        <taxon>Fungi</taxon>
        <taxon>Dikarya</taxon>
        <taxon>Ascomycota</taxon>
        <taxon>Pezizomycotina</taxon>
        <taxon>Sordariomycetes</taxon>
        <taxon>Sordariomycetidae</taxon>
        <taxon>Diaporthales</taxon>
        <taxon>Schizoparmaceae</taxon>
        <taxon>Coniella</taxon>
    </lineage>
</organism>
<keyword evidence="3" id="KW-1185">Reference proteome</keyword>
<evidence type="ECO:0008006" key="4">
    <source>
        <dbReference type="Google" id="ProtNLM"/>
    </source>
</evidence>
<dbReference type="Proteomes" id="UP000241462">
    <property type="component" value="Unassembled WGS sequence"/>
</dbReference>
<feature type="signal peptide" evidence="1">
    <location>
        <begin position="1"/>
        <end position="25"/>
    </location>
</feature>
<accession>A0A2T2ZY11</accession>
<evidence type="ECO:0000313" key="3">
    <source>
        <dbReference type="Proteomes" id="UP000241462"/>
    </source>
</evidence>
<keyword evidence="1" id="KW-0732">Signal</keyword>
<gene>
    <name evidence="2" type="ORF">BD289DRAFT_102880</name>
</gene>
<protein>
    <recommendedName>
        <fullName evidence="4">Secreted protein</fullName>
    </recommendedName>
</protein>
<evidence type="ECO:0000256" key="1">
    <source>
        <dbReference type="SAM" id="SignalP"/>
    </source>
</evidence>
<evidence type="ECO:0000313" key="2">
    <source>
        <dbReference type="EMBL" id="PSR79307.1"/>
    </source>
</evidence>
<feature type="chain" id="PRO_5015449038" description="Secreted protein" evidence="1">
    <location>
        <begin position="26"/>
        <end position="82"/>
    </location>
</feature>